<dbReference type="InterPro" id="IPR011008">
    <property type="entry name" value="Dimeric_a/b-barrel"/>
</dbReference>
<evidence type="ECO:0000259" key="1">
    <source>
        <dbReference type="PROSITE" id="PS51725"/>
    </source>
</evidence>
<dbReference type="Pfam" id="PF03992">
    <property type="entry name" value="ABM"/>
    <property type="match status" value="1"/>
</dbReference>
<organism evidence="2 3">
    <name type="scientific">Streptomyces liliiviolaceus</name>
    <dbReference type="NCBI Taxonomy" id="2823109"/>
    <lineage>
        <taxon>Bacteria</taxon>
        <taxon>Bacillati</taxon>
        <taxon>Actinomycetota</taxon>
        <taxon>Actinomycetes</taxon>
        <taxon>Kitasatosporales</taxon>
        <taxon>Streptomycetaceae</taxon>
        <taxon>Streptomyces</taxon>
    </lineage>
</organism>
<dbReference type="Proteomes" id="UP000677413">
    <property type="component" value="Unassembled WGS sequence"/>
</dbReference>
<dbReference type="Gene3D" id="3.30.70.100">
    <property type="match status" value="1"/>
</dbReference>
<gene>
    <name evidence="2" type="ORF">J8N05_07610</name>
</gene>
<dbReference type="GO" id="GO:0005829">
    <property type="term" value="C:cytosol"/>
    <property type="evidence" value="ECO:0007669"/>
    <property type="project" value="TreeGrafter"/>
</dbReference>
<dbReference type="EMBL" id="JAGPYQ010000001">
    <property type="protein sequence ID" value="MBQ0848077.1"/>
    <property type="molecule type" value="Genomic_DNA"/>
</dbReference>
<dbReference type="InterPro" id="IPR050744">
    <property type="entry name" value="AI-2_Isomerase_LsrG"/>
</dbReference>
<feature type="domain" description="ABM" evidence="1">
    <location>
        <begin position="28"/>
        <end position="116"/>
    </location>
</feature>
<keyword evidence="2" id="KW-0503">Monooxygenase</keyword>
<dbReference type="GO" id="GO:0004497">
    <property type="term" value="F:monooxygenase activity"/>
    <property type="evidence" value="ECO:0007669"/>
    <property type="project" value="UniProtKB-KW"/>
</dbReference>
<dbReference type="PROSITE" id="PS51725">
    <property type="entry name" value="ABM"/>
    <property type="match status" value="1"/>
</dbReference>
<dbReference type="PANTHER" id="PTHR33336">
    <property type="entry name" value="QUINOL MONOOXYGENASE YGIN-RELATED"/>
    <property type="match status" value="1"/>
</dbReference>
<name>A0A940XUI4_9ACTN</name>
<sequence>MSTDNTTPDDTTPDGLIPAAVLASDAPVAVYGYARAKAGEEGRMLGEIQAIIGLTRKEDGCEQYVVHTTPDQPGAFAFYERWSSGAHLLAHVSQPFMQTYFAAIAGLVEGELEAHWLHPLS</sequence>
<keyword evidence="2" id="KW-0560">Oxidoreductase</keyword>
<dbReference type="PANTHER" id="PTHR33336:SF3">
    <property type="entry name" value="ABM DOMAIN-CONTAINING PROTEIN"/>
    <property type="match status" value="1"/>
</dbReference>
<protein>
    <submittedName>
        <fullName evidence="2">Antibiotic biosynthesis monooxygenase</fullName>
    </submittedName>
</protein>
<evidence type="ECO:0000313" key="2">
    <source>
        <dbReference type="EMBL" id="MBQ0848077.1"/>
    </source>
</evidence>
<dbReference type="SUPFAM" id="SSF54909">
    <property type="entry name" value="Dimeric alpha+beta barrel"/>
    <property type="match status" value="1"/>
</dbReference>
<reference evidence="2 3" key="1">
    <citation type="submission" date="2021-04" db="EMBL/GenBank/DDBJ databases">
        <authorList>
            <person name="Tang X."/>
            <person name="Zhou X."/>
            <person name="Chen X."/>
            <person name="Cernava T."/>
            <person name="Zhang C."/>
        </authorList>
    </citation>
    <scope>NUCLEOTIDE SEQUENCE [LARGE SCALE GENOMIC DNA]</scope>
    <source>
        <strain evidence="2 3">BH-SS-21</strain>
    </source>
</reference>
<accession>A0A940XUI4</accession>
<keyword evidence="3" id="KW-1185">Reference proteome</keyword>
<comment type="caution">
    <text evidence="2">The sequence shown here is derived from an EMBL/GenBank/DDBJ whole genome shotgun (WGS) entry which is preliminary data.</text>
</comment>
<dbReference type="AlphaFoldDB" id="A0A940XUI4"/>
<dbReference type="RefSeq" id="WP_210881686.1">
    <property type="nucleotide sequence ID" value="NZ_JAGPYQ010000001.1"/>
</dbReference>
<evidence type="ECO:0000313" key="3">
    <source>
        <dbReference type="Proteomes" id="UP000677413"/>
    </source>
</evidence>
<proteinExistence type="predicted"/>
<dbReference type="InterPro" id="IPR007138">
    <property type="entry name" value="ABM_dom"/>
</dbReference>